<organism evidence="1 2">
    <name type="scientific">Dermacentor silvarum</name>
    <name type="common">Tick</name>
    <dbReference type="NCBI Taxonomy" id="543639"/>
    <lineage>
        <taxon>Eukaryota</taxon>
        <taxon>Metazoa</taxon>
        <taxon>Ecdysozoa</taxon>
        <taxon>Arthropoda</taxon>
        <taxon>Chelicerata</taxon>
        <taxon>Arachnida</taxon>
        <taxon>Acari</taxon>
        <taxon>Parasitiformes</taxon>
        <taxon>Ixodida</taxon>
        <taxon>Ixodoidea</taxon>
        <taxon>Ixodidae</taxon>
        <taxon>Rhipicephalinae</taxon>
        <taxon>Dermacentor</taxon>
    </lineage>
</organism>
<dbReference type="EMBL" id="CM023470">
    <property type="protein sequence ID" value="KAH7978602.1"/>
    <property type="molecule type" value="Genomic_DNA"/>
</dbReference>
<reference evidence="1" key="1">
    <citation type="submission" date="2020-05" db="EMBL/GenBank/DDBJ databases">
        <title>Large-scale comparative analyses of tick genomes elucidate their genetic diversity and vector capacities.</title>
        <authorList>
            <person name="Jia N."/>
            <person name="Wang J."/>
            <person name="Shi W."/>
            <person name="Du L."/>
            <person name="Sun Y."/>
            <person name="Zhan W."/>
            <person name="Jiang J."/>
            <person name="Wang Q."/>
            <person name="Zhang B."/>
            <person name="Ji P."/>
            <person name="Sakyi L.B."/>
            <person name="Cui X."/>
            <person name="Yuan T."/>
            <person name="Jiang B."/>
            <person name="Yang W."/>
            <person name="Lam T.T.-Y."/>
            <person name="Chang Q."/>
            <person name="Ding S."/>
            <person name="Wang X."/>
            <person name="Zhu J."/>
            <person name="Ruan X."/>
            <person name="Zhao L."/>
            <person name="Wei J."/>
            <person name="Que T."/>
            <person name="Du C."/>
            <person name="Cheng J."/>
            <person name="Dai P."/>
            <person name="Han X."/>
            <person name="Huang E."/>
            <person name="Gao Y."/>
            <person name="Liu J."/>
            <person name="Shao H."/>
            <person name="Ye R."/>
            <person name="Li L."/>
            <person name="Wei W."/>
            <person name="Wang X."/>
            <person name="Wang C."/>
            <person name="Yang T."/>
            <person name="Huo Q."/>
            <person name="Li W."/>
            <person name="Guo W."/>
            <person name="Chen H."/>
            <person name="Zhou L."/>
            <person name="Ni X."/>
            <person name="Tian J."/>
            <person name="Zhou Y."/>
            <person name="Sheng Y."/>
            <person name="Liu T."/>
            <person name="Pan Y."/>
            <person name="Xia L."/>
            <person name="Li J."/>
            <person name="Zhao F."/>
            <person name="Cao W."/>
        </authorList>
    </citation>
    <scope>NUCLEOTIDE SEQUENCE</scope>
    <source>
        <strain evidence="1">Dsil-2018</strain>
    </source>
</reference>
<evidence type="ECO:0000313" key="1">
    <source>
        <dbReference type="EMBL" id="KAH7978602.1"/>
    </source>
</evidence>
<name>A0ACB8DVR8_DERSI</name>
<sequence>MSKLHEECNNLKEDLSKSLTDKYESHARLDPVECEGGELCCEFGTNTHELGALISFYSNREKPVLRSPQALPQSPHSELEETTARSASDQDKMALQMKELEGGHACLKYGKQALEDRIGELNNQLELLRKSEEDYLSASRNRCPQGGSEAADRGAHHGGCGGEVAGRVGRAAEPV</sequence>
<accession>A0ACB8DVR8</accession>
<dbReference type="Proteomes" id="UP000821865">
    <property type="component" value="Chromosome 1"/>
</dbReference>
<evidence type="ECO:0000313" key="2">
    <source>
        <dbReference type="Proteomes" id="UP000821865"/>
    </source>
</evidence>
<protein>
    <submittedName>
        <fullName evidence="1">Uncharacterized protein</fullName>
    </submittedName>
</protein>
<gene>
    <name evidence="1" type="ORF">HPB49_006086</name>
</gene>
<comment type="caution">
    <text evidence="1">The sequence shown here is derived from an EMBL/GenBank/DDBJ whole genome shotgun (WGS) entry which is preliminary data.</text>
</comment>
<keyword evidence="2" id="KW-1185">Reference proteome</keyword>
<proteinExistence type="predicted"/>